<dbReference type="AlphaFoldDB" id="A0AAV0U6U7"/>
<protein>
    <submittedName>
        <fullName evidence="2">Uncharacterized protein</fullName>
    </submittedName>
</protein>
<proteinExistence type="predicted"/>
<dbReference type="EMBL" id="CANTFM010000885">
    <property type="protein sequence ID" value="CAI5731170.1"/>
    <property type="molecule type" value="Genomic_DNA"/>
</dbReference>
<sequence length="95" mass="10548">MLRHASLVGRKNAQLLCPSSVLMVDSSAASSVVMADVRGMIEIRIDEKMKRRETKEETKFAMPEGVEGKDREDKSDKEFSWLAAISKTLCATTAE</sequence>
<organism evidence="2 3">
    <name type="scientific">Peronospora destructor</name>
    <dbReference type="NCBI Taxonomy" id="86335"/>
    <lineage>
        <taxon>Eukaryota</taxon>
        <taxon>Sar</taxon>
        <taxon>Stramenopiles</taxon>
        <taxon>Oomycota</taxon>
        <taxon>Peronosporomycetes</taxon>
        <taxon>Peronosporales</taxon>
        <taxon>Peronosporaceae</taxon>
        <taxon>Peronospora</taxon>
    </lineage>
</organism>
<dbReference type="Proteomes" id="UP001162029">
    <property type="component" value="Unassembled WGS sequence"/>
</dbReference>
<evidence type="ECO:0000313" key="3">
    <source>
        <dbReference type="Proteomes" id="UP001162029"/>
    </source>
</evidence>
<reference evidence="2" key="1">
    <citation type="submission" date="2022-12" db="EMBL/GenBank/DDBJ databases">
        <authorList>
            <person name="Webb A."/>
        </authorList>
    </citation>
    <scope>NUCLEOTIDE SEQUENCE</scope>
    <source>
        <strain evidence="2">Pd1</strain>
    </source>
</reference>
<keyword evidence="3" id="KW-1185">Reference proteome</keyword>
<comment type="caution">
    <text evidence="2">The sequence shown here is derived from an EMBL/GenBank/DDBJ whole genome shotgun (WGS) entry which is preliminary data.</text>
</comment>
<evidence type="ECO:0000256" key="1">
    <source>
        <dbReference type="SAM" id="MobiDB-lite"/>
    </source>
</evidence>
<name>A0AAV0U6U7_9STRA</name>
<accession>A0AAV0U6U7</accession>
<evidence type="ECO:0000313" key="2">
    <source>
        <dbReference type="EMBL" id="CAI5731170.1"/>
    </source>
</evidence>
<gene>
    <name evidence="2" type="ORF">PDE001_LOCUS4729</name>
</gene>
<feature type="region of interest" description="Disordered" evidence="1">
    <location>
        <begin position="52"/>
        <end position="73"/>
    </location>
</feature>